<evidence type="ECO:0000256" key="5">
    <source>
        <dbReference type="ARBA" id="ARBA00022723"/>
    </source>
</evidence>
<feature type="domain" description="Radical SAM core" evidence="10">
    <location>
        <begin position="49"/>
        <end position="265"/>
    </location>
</feature>
<dbReference type="GO" id="GO:0009249">
    <property type="term" value="P:protein lipoylation"/>
    <property type="evidence" value="ECO:0007669"/>
    <property type="project" value="UniProtKB-UniRule"/>
</dbReference>
<keyword evidence="3 9" id="KW-0808">Transferase</keyword>
<dbReference type="InterPro" id="IPR013785">
    <property type="entry name" value="Aldolase_TIM"/>
</dbReference>
<comment type="subcellular location">
    <subcellularLocation>
        <location evidence="9">Cytoplasm</location>
    </subcellularLocation>
</comment>
<feature type="binding site" evidence="9">
    <location>
        <position position="48"/>
    </location>
    <ligand>
        <name>[4Fe-4S] cluster</name>
        <dbReference type="ChEBI" id="CHEBI:49883"/>
        <label>1</label>
    </ligand>
</feature>
<dbReference type="RefSeq" id="WP_246907936.1">
    <property type="nucleotide sequence ID" value="NZ_JALJRB010000011.1"/>
</dbReference>
<dbReference type="SFLD" id="SFLDS00029">
    <property type="entry name" value="Radical_SAM"/>
    <property type="match status" value="1"/>
</dbReference>
<evidence type="ECO:0000256" key="2">
    <source>
        <dbReference type="ARBA" id="ARBA00022490"/>
    </source>
</evidence>
<dbReference type="PROSITE" id="PS51918">
    <property type="entry name" value="RADICAL_SAM"/>
    <property type="match status" value="1"/>
</dbReference>
<evidence type="ECO:0000259" key="10">
    <source>
        <dbReference type="PROSITE" id="PS51918"/>
    </source>
</evidence>
<dbReference type="FunFam" id="3.20.20.70:FF:000040">
    <property type="entry name" value="Lipoyl synthase"/>
    <property type="match status" value="1"/>
</dbReference>
<comment type="cofactor">
    <cofactor evidence="9">
        <name>[4Fe-4S] cluster</name>
        <dbReference type="ChEBI" id="CHEBI:49883"/>
    </cofactor>
    <text evidence="9">Binds 2 [4Fe-4S] clusters per subunit. One cluster is coordinated with 3 cysteines and an exchangeable S-adenosyl-L-methionine.</text>
</comment>
<feature type="binding site" evidence="9">
    <location>
        <position position="276"/>
    </location>
    <ligand>
        <name>[4Fe-4S] cluster</name>
        <dbReference type="ChEBI" id="CHEBI:49883"/>
        <label>1</label>
    </ligand>
</feature>
<evidence type="ECO:0000256" key="9">
    <source>
        <dbReference type="HAMAP-Rule" id="MF_00206"/>
    </source>
</evidence>
<comment type="caution">
    <text evidence="11">The sequence shown here is derived from an EMBL/GenBank/DDBJ whole genome shotgun (WGS) entry which is preliminary data.</text>
</comment>
<dbReference type="InterPro" id="IPR031691">
    <property type="entry name" value="LIAS_N"/>
</dbReference>
<feature type="binding site" evidence="9">
    <location>
        <position position="63"/>
    </location>
    <ligand>
        <name>[4Fe-4S] cluster</name>
        <dbReference type="ChEBI" id="CHEBI:49883"/>
        <label>2</label>
        <note>4Fe-4S-S-AdoMet</note>
    </ligand>
</feature>
<keyword evidence="6 9" id="KW-0408">Iron</keyword>
<dbReference type="NCBIfam" id="TIGR00510">
    <property type="entry name" value="lipA"/>
    <property type="match status" value="1"/>
</dbReference>
<protein>
    <recommendedName>
        <fullName evidence="9">Lipoyl synthase</fullName>
        <ecNumber evidence="9">2.8.1.8</ecNumber>
    </recommendedName>
    <alternativeName>
        <fullName evidence="9">Lip-syn</fullName>
        <shortName evidence="9">LS</shortName>
    </alternativeName>
    <alternativeName>
        <fullName evidence="9">Lipoate synthase</fullName>
    </alternativeName>
    <alternativeName>
        <fullName evidence="9">Lipoic acid synthase</fullName>
    </alternativeName>
    <alternativeName>
        <fullName evidence="9">Sulfur insertion protein LipA</fullName>
    </alternativeName>
</protein>
<dbReference type="GO" id="GO:0005737">
    <property type="term" value="C:cytoplasm"/>
    <property type="evidence" value="ECO:0007669"/>
    <property type="project" value="UniProtKB-SubCell"/>
</dbReference>
<dbReference type="PANTHER" id="PTHR10949">
    <property type="entry name" value="LIPOYL SYNTHASE"/>
    <property type="match status" value="1"/>
</dbReference>
<dbReference type="PANTHER" id="PTHR10949:SF0">
    <property type="entry name" value="LIPOYL SYNTHASE, MITOCHONDRIAL"/>
    <property type="match status" value="1"/>
</dbReference>
<evidence type="ECO:0000313" key="12">
    <source>
        <dbReference type="Proteomes" id="UP001165427"/>
    </source>
</evidence>
<evidence type="ECO:0000256" key="7">
    <source>
        <dbReference type="ARBA" id="ARBA00023014"/>
    </source>
</evidence>
<comment type="pathway">
    <text evidence="9">Protein modification; protein lipoylation via endogenous pathway; protein N(6)-(lipoyl)lysine from octanoyl-[acyl-carrier-protein]: step 2/2.</text>
</comment>
<dbReference type="EMBL" id="JALJRB010000011">
    <property type="protein sequence ID" value="MCJ8501217.1"/>
    <property type="molecule type" value="Genomic_DNA"/>
</dbReference>
<dbReference type="SMART" id="SM00729">
    <property type="entry name" value="Elp3"/>
    <property type="match status" value="1"/>
</dbReference>
<dbReference type="HAMAP" id="MF_00206">
    <property type="entry name" value="Lipoyl_synth"/>
    <property type="match status" value="1"/>
</dbReference>
<dbReference type="InterPro" id="IPR007197">
    <property type="entry name" value="rSAM"/>
</dbReference>
<accession>A0AA41R388</accession>
<organism evidence="11 12">
    <name type="scientific">Desulfatitalea alkaliphila</name>
    <dbReference type="NCBI Taxonomy" id="2929485"/>
    <lineage>
        <taxon>Bacteria</taxon>
        <taxon>Pseudomonadati</taxon>
        <taxon>Thermodesulfobacteriota</taxon>
        <taxon>Desulfobacteria</taxon>
        <taxon>Desulfobacterales</taxon>
        <taxon>Desulfosarcinaceae</taxon>
        <taxon>Desulfatitalea</taxon>
    </lineage>
</organism>
<dbReference type="InterPro" id="IPR006638">
    <property type="entry name" value="Elp3/MiaA/NifB-like_rSAM"/>
</dbReference>
<dbReference type="InterPro" id="IPR003698">
    <property type="entry name" value="Lipoyl_synth"/>
</dbReference>
<dbReference type="AlphaFoldDB" id="A0AA41R388"/>
<dbReference type="GO" id="GO:0016992">
    <property type="term" value="F:lipoate synthase activity"/>
    <property type="evidence" value="ECO:0007669"/>
    <property type="project" value="UniProtKB-UniRule"/>
</dbReference>
<reference evidence="11" key="1">
    <citation type="submission" date="2022-04" db="EMBL/GenBank/DDBJ databases">
        <title>Desulfatitalea alkaliphila sp. nov., a novel anaerobic sulfate-reducing bacterium isolated from terrestrial mud volcano, Taman Peninsula, Russia.</title>
        <authorList>
            <person name="Khomyakova M.A."/>
            <person name="Merkel A.Y."/>
            <person name="Slobodkin A.I."/>
        </authorList>
    </citation>
    <scope>NUCLEOTIDE SEQUENCE</scope>
    <source>
        <strain evidence="11">M08but</strain>
    </source>
</reference>
<dbReference type="SFLD" id="SFLDG01058">
    <property type="entry name" value="lipoyl_synthase_like"/>
    <property type="match status" value="1"/>
</dbReference>
<dbReference type="Gene3D" id="3.20.20.70">
    <property type="entry name" value="Aldolase class I"/>
    <property type="match status" value="1"/>
</dbReference>
<proteinExistence type="inferred from homology"/>
<evidence type="ECO:0000313" key="11">
    <source>
        <dbReference type="EMBL" id="MCJ8501217.1"/>
    </source>
</evidence>
<name>A0AA41R388_9BACT</name>
<evidence type="ECO:0000256" key="3">
    <source>
        <dbReference type="ARBA" id="ARBA00022679"/>
    </source>
</evidence>
<dbReference type="GO" id="GO:0046872">
    <property type="term" value="F:metal ion binding"/>
    <property type="evidence" value="ECO:0007669"/>
    <property type="project" value="UniProtKB-KW"/>
</dbReference>
<keyword evidence="12" id="KW-1185">Reference proteome</keyword>
<dbReference type="Pfam" id="PF04055">
    <property type="entry name" value="Radical_SAM"/>
    <property type="match status" value="1"/>
</dbReference>
<dbReference type="Pfam" id="PF16881">
    <property type="entry name" value="LIAS_N"/>
    <property type="match status" value="1"/>
</dbReference>
<evidence type="ECO:0000256" key="1">
    <source>
        <dbReference type="ARBA" id="ARBA00022485"/>
    </source>
</evidence>
<dbReference type="NCBIfam" id="NF004019">
    <property type="entry name" value="PRK05481.1"/>
    <property type="match status" value="1"/>
</dbReference>
<dbReference type="EC" id="2.8.1.8" evidence="9"/>
<keyword evidence="7 9" id="KW-0411">Iron-sulfur</keyword>
<comment type="function">
    <text evidence="9">Catalyzes the radical-mediated insertion of two sulfur atoms into the C-6 and C-8 positions of the octanoyl moiety bound to the lipoyl domains of lipoate-dependent enzymes, thereby converting the octanoylated domains into lipoylated derivatives.</text>
</comment>
<comment type="similarity">
    <text evidence="9">Belongs to the radical SAM superfamily. Lipoyl synthase family.</text>
</comment>
<comment type="catalytic activity">
    <reaction evidence="8 9">
        <text>[[Fe-S] cluster scaffold protein carrying a second [4Fe-4S](2+) cluster] + N(6)-octanoyl-L-lysyl-[protein] + 2 oxidized [2Fe-2S]-[ferredoxin] + 2 S-adenosyl-L-methionine + 4 H(+) = [[Fe-S] cluster scaffold protein] + N(6)-[(R)-dihydrolipoyl]-L-lysyl-[protein] + 4 Fe(3+) + 2 hydrogen sulfide + 2 5'-deoxyadenosine + 2 L-methionine + 2 reduced [2Fe-2S]-[ferredoxin]</text>
        <dbReference type="Rhea" id="RHEA:16585"/>
        <dbReference type="Rhea" id="RHEA-COMP:9928"/>
        <dbReference type="Rhea" id="RHEA-COMP:10000"/>
        <dbReference type="Rhea" id="RHEA-COMP:10001"/>
        <dbReference type="Rhea" id="RHEA-COMP:10475"/>
        <dbReference type="Rhea" id="RHEA-COMP:14568"/>
        <dbReference type="Rhea" id="RHEA-COMP:14569"/>
        <dbReference type="ChEBI" id="CHEBI:15378"/>
        <dbReference type="ChEBI" id="CHEBI:17319"/>
        <dbReference type="ChEBI" id="CHEBI:29034"/>
        <dbReference type="ChEBI" id="CHEBI:29919"/>
        <dbReference type="ChEBI" id="CHEBI:33722"/>
        <dbReference type="ChEBI" id="CHEBI:33737"/>
        <dbReference type="ChEBI" id="CHEBI:33738"/>
        <dbReference type="ChEBI" id="CHEBI:57844"/>
        <dbReference type="ChEBI" id="CHEBI:59789"/>
        <dbReference type="ChEBI" id="CHEBI:78809"/>
        <dbReference type="ChEBI" id="CHEBI:83100"/>
        <dbReference type="EC" id="2.8.1.8"/>
    </reaction>
</comment>
<dbReference type="PIRSF" id="PIRSF005963">
    <property type="entry name" value="Lipoyl_synth"/>
    <property type="match status" value="1"/>
</dbReference>
<keyword evidence="2 9" id="KW-0963">Cytoplasm</keyword>
<keyword evidence="1 9" id="KW-0004">4Fe-4S</keyword>
<dbReference type="GO" id="GO:0051539">
    <property type="term" value="F:4 iron, 4 sulfur cluster binding"/>
    <property type="evidence" value="ECO:0007669"/>
    <property type="project" value="UniProtKB-UniRule"/>
</dbReference>
<dbReference type="SUPFAM" id="SSF102114">
    <property type="entry name" value="Radical SAM enzymes"/>
    <property type="match status" value="1"/>
</dbReference>
<feature type="binding site" evidence="9">
    <location>
        <position position="37"/>
    </location>
    <ligand>
        <name>[4Fe-4S] cluster</name>
        <dbReference type="ChEBI" id="CHEBI:49883"/>
        <label>1</label>
    </ligand>
</feature>
<feature type="binding site" evidence="9">
    <location>
        <position position="42"/>
    </location>
    <ligand>
        <name>[4Fe-4S] cluster</name>
        <dbReference type="ChEBI" id="CHEBI:49883"/>
        <label>1</label>
    </ligand>
</feature>
<keyword evidence="5 9" id="KW-0479">Metal-binding</keyword>
<dbReference type="NCBIfam" id="NF009544">
    <property type="entry name" value="PRK12928.1"/>
    <property type="match status" value="1"/>
</dbReference>
<evidence type="ECO:0000256" key="4">
    <source>
        <dbReference type="ARBA" id="ARBA00022691"/>
    </source>
</evidence>
<dbReference type="SFLD" id="SFLDF00271">
    <property type="entry name" value="lipoyl_synthase"/>
    <property type="match status" value="1"/>
</dbReference>
<evidence type="ECO:0000256" key="6">
    <source>
        <dbReference type="ARBA" id="ARBA00023004"/>
    </source>
</evidence>
<dbReference type="InterPro" id="IPR058240">
    <property type="entry name" value="rSAM_sf"/>
</dbReference>
<evidence type="ECO:0000256" key="8">
    <source>
        <dbReference type="ARBA" id="ARBA00047326"/>
    </source>
</evidence>
<sequence>MSTPLPKPPWLRIRFPSGPQYERTRRLLRGGRLHTVCQEACCPNMFECFAHQTATFLILGDHCTRGCTFCAVKGGPTAPPDPDEPRRVARAAADLALDYVVLTSVTRDDLPDGGAAHFAATIQALRENIDKVRVEVLIPDFQGDAQALRTVLAARPDVLNHNLETVPRLYAEVRPQAGYRRSLELLRNAADHVPAIFTKSGLMLGLGESDPEIEAVLADLRRARCRILTLGQYLQPSPAHHAVARYIPPEQFAAWRQKALNMGFSTVAAGPFVRSSYKAKESFQ</sequence>
<keyword evidence="4 9" id="KW-0949">S-adenosyl-L-methionine</keyword>
<feature type="binding site" evidence="9">
    <location>
        <position position="67"/>
    </location>
    <ligand>
        <name>[4Fe-4S] cluster</name>
        <dbReference type="ChEBI" id="CHEBI:49883"/>
        <label>2</label>
        <note>4Fe-4S-S-AdoMet</note>
    </ligand>
</feature>
<dbReference type="Proteomes" id="UP001165427">
    <property type="component" value="Unassembled WGS sequence"/>
</dbReference>
<gene>
    <name evidence="9 11" type="primary">lipA</name>
    <name evidence="11" type="ORF">MRX98_11590</name>
</gene>
<feature type="binding site" evidence="9">
    <location>
        <position position="70"/>
    </location>
    <ligand>
        <name>[4Fe-4S] cluster</name>
        <dbReference type="ChEBI" id="CHEBI:49883"/>
        <label>2</label>
        <note>4Fe-4S-S-AdoMet</note>
    </ligand>
</feature>